<sequence>MVGHFKHSVLTCTVLKIAQYTLKIPEHKLILDEPTSWNSMLHMIERIITQKQAVILVDTEHPLQIQFKANQRDLMQNVVSLLKIFDNATFTVSKREVTSSEVLLPIVASTWNELEKPVRNTIVQTSAENVKNQNVFTRLLQLERKYLNVPPATFGSERLFSTAGIVDKKQSRLDPERVRML</sequence>
<keyword evidence="2" id="KW-0479">Metal-binding</keyword>
<dbReference type="SUPFAM" id="SSF53098">
    <property type="entry name" value="Ribonuclease H-like"/>
    <property type="match status" value="1"/>
</dbReference>
<evidence type="ECO:0008006" key="8">
    <source>
        <dbReference type="Google" id="ProtNLM"/>
    </source>
</evidence>
<dbReference type="InterPro" id="IPR052035">
    <property type="entry name" value="ZnF_BED_domain_contain"/>
</dbReference>
<accession>A0ABQ9GUC0</accession>
<name>A0ABQ9GUC0_9NEOP</name>
<dbReference type="Proteomes" id="UP001159363">
    <property type="component" value="Chromosome 8"/>
</dbReference>
<evidence type="ECO:0000256" key="5">
    <source>
        <dbReference type="ARBA" id="ARBA00023242"/>
    </source>
</evidence>
<keyword evidence="4" id="KW-0862">Zinc</keyword>
<keyword evidence="7" id="KW-1185">Reference proteome</keyword>
<evidence type="ECO:0000256" key="1">
    <source>
        <dbReference type="ARBA" id="ARBA00004123"/>
    </source>
</evidence>
<keyword evidence="5" id="KW-0539">Nucleus</keyword>
<protein>
    <recommendedName>
        <fullName evidence="8">HAT C-terminal dimerisation domain-containing protein</fullName>
    </recommendedName>
</protein>
<feature type="non-terminal residue" evidence="6">
    <location>
        <position position="181"/>
    </location>
</feature>
<evidence type="ECO:0000256" key="2">
    <source>
        <dbReference type="ARBA" id="ARBA00022723"/>
    </source>
</evidence>
<evidence type="ECO:0000313" key="6">
    <source>
        <dbReference type="EMBL" id="KAJ8875626.1"/>
    </source>
</evidence>
<dbReference type="PANTHER" id="PTHR46481:SF10">
    <property type="entry name" value="ZINC FINGER BED DOMAIN-CONTAINING PROTEIN 39"/>
    <property type="match status" value="1"/>
</dbReference>
<keyword evidence="3" id="KW-0863">Zinc-finger</keyword>
<proteinExistence type="predicted"/>
<dbReference type="InterPro" id="IPR012337">
    <property type="entry name" value="RNaseH-like_sf"/>
</dbReference>
<comment type="subcellular location">
    <subcellularLocation>
        <location evidence="1">Nucleus</location>
    </subcellularLocation>
</comment>
<organism evidence="6 7">
    <name type="scientific">Dryococelus australis</name>
    <dbReference type="NCBI Taxonomy" id="614101"/>
    <lineage>
        <taxon>Eukaryota</taxon>
        <taxon>Metazoa</taxon>
        <taxon>Ecdysozoa</taxon>
        <taxon>Arthropoda</taxon>
        <taxon>Hexapoda</taxon>
        <taxon>Insecta</taxon>
        <taxon>Pterygota</taxon>
        <taxon>Neoptera</taxon>
        <taxon>Polyneoptera</taxon>
        <taxon>Phasmatodea</taxon>
        <taxon>Verophasmatodea</taxon>
        <taxon>Anareolatae</taxon>
        <taxon>Phasmatidae</taxon>
        <taxon>Eurycanthinae</taxon>
        <taxon>Dryococelus</taxon>
    </lineage>
</organism>
<dbReference type="PANTHER" id="PTHR46481">
    <property type="entry name" value="ZINC FINGER BED DOMAIN-CONTAINING PROTEIN 4"/>
    <property type="match status" value="1"/>
</dbReference>
<evidence type="ECO:0000256" key="4">
    <source>
        <dbReference type="ARBA" id="ARBA00022833"/>
    </source>
</evidence>
<dbReference type="EMBL" id="JARBHB010000009">
    <property type="protein sequence ID" value="KAJ8875626.1"/>
    <property type="molecule type" value="Genomic_DNA"/>
</dbReference>
<reference evidence="6 7" key="1">
    <citation type="submission" date="2023-02" db="EMBL/GenBank/DDBJ databases">
        <title>LHISI_Scaffold_Assembly.</title>
        <authorList>
            <person name="Stuart O.P."/>
            <person name="Cleave R."/>
            <person name="Magrath M.J.L."/>
            <person name="Mikheyev A.S."/>
        </authorList>
    </citation>
    <scope>NUCLEOTIDE SEQUENCE [LARGE SCALE GENOMIC DNA]</scope>
    <source>
        <strain evidence="6">Daus_M_001</strain>
        <tissue evidence="6">Leg muscle</tissue>
    </source>
</reference>
<comment type="caution">
    <text evidence="6">The sequence shown here is derived from an EMBL/GenBank/DDBJ whole genome shotgun (WGS) entry which is preliminary data.</text>
</comment>
<evidence type="ECO:0000313" key="7">
    <source>
        <dbReference type="Proteomes" id="UP001159363"/>
    </source>
</evidence>
<gene>
    <name evidence="6" type="ORF">PR048_023522</name>
</gene>
<evidence type="ECO:0000256" key="3">
    <source>
        <dbReference type="ARBA" id="ARBA00022771"/>
    </source>
</evidence>